<dbReference type="HOGENOM" id="CLU_3179043_0_0_11"/>
<dbReference type="EMBL" id="ACFG01000030">
    <property type="protein sequence ID" value="EEH63715.1"/>
    <property type="molecule type" value="Genomic_DNA"/>
</dbReference>
<reference evidence="1 2" key="1">
    <citation type="submission" date="2009-01" db="EMBL/GenBank/DDBJ databases">
        <authorList>
            <person name="Qin X."/>
            <person name="Bachman B."/>
            <person name="Battles P."/>
            <person name="Bell A."/>
            <person name="Bess C."/>
            <person name="Bickham C."/>
            <person name="Chaboub L."/>
            <person name="Chen D."/>
            <person name="Coyle M."/>
            <person name="Deiros D.R."/>
            <person name="Dinh H."/>
            <person name="Forbes L."/>
            <person name="Fowler G."/>
            <person name="Francisco L."/>
            <person name="Fu Q."/>
            <person name="Gubbala S."/>
            <person name="Hale W."/>
            <person name="Han Y."/>
            <person name="Hemphill L."/>
            <person name="Highlander S.K."/>
            <person name="Hirani K."/>
            <person name="Hogues M."/>
            <person name="Jackson L."/>
            <person name="Jakkamsetti A."/>
            <person name="Javaid M."/>
            <person name="Jiang H."/>
            <person name="Korchina V."/>
            <person name="Kovar C."/>
            <person name="Lara F."/>
            <person name="Lee S."/>
            <person name="Mata R."/>
            <person name="Mathew T."/>
            <person name="Moen C."/>
            <person name="Morales K."/>
            <person name="Munidasa M."/>
            <person name="Nazareth L."/>
            <person name="Ngo R."/>
            <person name="Nguyen L."/>
            <person name="Okwuonu G."/>
            <person name="Ongeri F."/>
            <person name="Patil S."/>
            <person name="Petrosino J."/>
            <person name="Pham C."/>
            <person name="Pham P."/>
            <person name="Pu L.-L."/>
            <person name="Puazo M."/>
            <person name="Raj R."/>
            <person name="Reid J."/>
            <person name="Rouhana J."/>
            <person name="Saada N."/>
            <person name="Shang Y."/>
            <person name="Simmons D."/>
            <person name="Thornton R."/>
            <person name="Warren J."/>
            <person name="Weissenberger G."/>
            <person name="Zhang J."/>
            <person name="Zhang L."/>
            <person name="Zhou C."/>
            <person name="Zhu D."/>
            <person name="Muzny D."/>
            <person name="Worley K."/>
            <person name="Gibbs R."/>
        </authorList>
    </citation>
    <scope>NUCLEOTIDE SEQUENCE [LARGE SCALE GENOMIC DNA]</scope>
    <source>
        <strain evidence="1 2">DSM 15436</strain>
    </source>
</reference>
<sequence length="46" mass="4676">MGYSSLAILPDGTVGVLSELAGEMIIGSVSGFTPGATIRIELNLPQ</sequence>
<name>C0W0Z1_9ACTO</name>
<organism evidence="1 2">
    <name type="scientific">Gleimia coleocanis DSM 15436</name>
    <dbReference type="NCBI Taxonomy" id="525245"/>
    <lineage>
        <taxon>Bacteria</taxon>
        <taxon>Bacillati</taxon>
        <taxon>Actinomycetota</taxon>
        <taxon>Actinomycetes</taxon>
        <taxon>Actinomycetales</taxon>
        <taxon>Actinomycetaceae</taxon>
        <taxon>Gleimia</taxon>
    </lineage>
</organism>
<keyword evidence="2" id="KW-1185">Reference proteome</keyword>
<proteinExistence type="predicted"/>
<accession>C0W0Z1</accession>
<dbReference type="AlphaFoldDB" id="C0W0Z1"/>
<dbReference type="RefSeq" id="WP_006546506.1">
    <property type="nucleotide sequence ID" value="NZ_DS999543.1"/>
</dbReference>
<evidence type="ECO:0000313" key="2">
    <source>
        <dbReference type="Proteomes" id="UP000010301"/>
    </source>
</evidence>
<evidence type="ECO:0000313" key="1">
    <source>
        <dbReference type="EMBL" id="EEH63715.1"/>
    </source>
</evidence>
<comment type="caution">
    <text evidence="1">The sequence shown here is derived from an EMBL/GenBank/DDBJ whole genome shotgun (WGS) entry which is preliminary data.</text>
</comment>
<gene>
    <name evidence="1" type="ORF">HMPREF0044_0734</name>
</gene>
<protein>
    <submittedName>
        <fullName evidence="1">Uncharacterized protein</fullName>
    </submittedName>
</protein>
<dbReference type="Proteomes" id="UP000010301">
    <property type="component" value="Unassembled WGS sequence"/>
</dbReference>